<name>A0A4Y2W6C0_ARAVE</name>
<dbReference type="AlphaFoldDB" id="A0A4Y2W6C0"/>
<reference evidence="1 2" key="1">
    <citation type="journal article" date="2019" name="Sci. Rep.">
        <title>Orb-weaving spider Araneus ventricosus genome elucidates the spidroin gene catalogue.</title>
        <authorList>
            <person name="Kono N."/>
            <person name="Nakamura H."/>
            <person name="Ohtoshi R."/>
            <person name="Moran D.A.P."/>
            <person name="Shinohara A."/>
            <person name="Yoshida Y."/>
            <person name="Fujiwara M."/>
            <person name="Mori M."/>
            <person name="Tomita M."/>
            <person name="Arakawa K."/>
        </authorList>
    </citation>
    <scope>NUCLEOTIDE SEQUENCE [LARGE SCALE GENOMIC DNA]</scope>
</reference>
<organism evidence="1 2">
    <name type="scientific">Araneus ventricosus</name>
    <name type="common">Orbweaver spider</name>
    <name type="synonym">Epeira ventricosa</name>
    <dbReference type="NCBI Taxonomy" id="182803"/>
    <lineage>
        <taxon>Eukaryota</taxon>
        <taxon>Metazoa</taxon>
        <taxon>Ecdysozoa</taxon>
        <taxon>Arthropoda</taxon>
        <taxon>Chelicerata</taxon>
        <taxon>Arachnida</taxon>
        <taxon>Araneae</taxon>
        <taxon>Araneomorphae</taxon>
        <taxon>Entelegynae</taxon>
        <taxon>Araneoidea</taxon>
        <taxon>Araneidae</taxon>
        <taxon>Araneus</taxon>
    </lineage>
</organism>
<evidence type="ECO:0000313" key="2">
    <source>
        <dbReference type="Proteomes" id="UP000499080"/>
    </source>
</evidence>
<accession>A0A4Y2W6C0</accession>
<sequence length="86" mass="9481">MCLRLAEQQKKRIDGASIAASTEINLAFVGKLHFRVELVAVSQEEKSSLPLPSHHQLSKCSSPMPVSPAKVCPKVFAAYCCFQVFF</sequence>
<comment type="caution">
    <text evidence="1">The sequence shown here is derived from an EMBL/GenBank/DDBJ whole genome shotgun (WGS) entry which is preliminary data.</text>
</comment>
<proteinExistence type="predicted"/>
<evidence type="ECO:0000313" key="1">
    <source>
        <dbReference type="EMBL" id="GBO33243.1"/>
    </source>
</evidence>
<dbReference type="Proteomes" id="UP000499080">
    <property type="component" value="Unassembled WGS sequence"/>
</dbReference>
<dbReference type="EMBL" id="BGPR01056787">
    <property type="protein sequence ID" value="GBO33243.1"/>
    <property type="molecule type" value="Genomic_DNA"/>
</dbReference>
<protein>
    <submittedName>
        <fullName evidence="1">Uncharacterized protein</fullName>
    </submittedName>
</protein>
<keyword evidence="2" id="KW-1185">Reference proteome</keyword>
<gene>
    <name evidence="1" type="ORF">AVEN_154100_1</name>
</gene>